<feature type="compositionally biased region" description="Basic and acidic residues" evidence="1">
    <location>
        <begin position="34"/>
        <end position="43"/>
    </location>
</feature>
<protein>
    <submittedName>
        <fullName evidence="2">Uncharacterized protein</fullName>
    </submittedName>
</protein>
<evidence type="ECO:0000313" key="3">
    <source>
        <dbReference type="Proteomes" id="UP001162483"/>
    </source>
</evidence>
<dbReference type="Proteomes" id="UP001162483">
    <property type="component" value="Unassembled WGS sequence"/>
</dbReference>
<evidence type="ECO:0000256" key="1">
    <source>
        <dbReference type="SAM" id="MobiDB-lite"/>
    </source>
</evidence>
<organism evidence="2 3">
    <name type="scientific">Staurois parvus</name>
    <dbReference type="NCBI Taxonomy" id="386267"/>
    <lineage>
        <taxon>Eukaryota</taxon>
        <taxon>Metazoa</taxon>
        <taxon>Chordata</taxon>
        <taxon>Craniata</taxon>
        <taxon>Vertebrata</taxon>
        <taxon>Euteleostomi</taxon>
        <taxon>Amphibia</taxon>
        <taxon>Batrachia</taxon>
        <taxon>Anura</taxon>
        <taxon>Neobatrachia</taxon>
        <taxon>Ranoidea</taxon>
        <taxon>Ranidae</taxon>
        <taxon>Staurois</taxon>
    </lineage>
</organism>
<dbReference type="EMBL" id="CATNWA010007044">
    <property type="protein sequence ID" value="CAI9553256.1"/>
    <property type="molecule type" value="Genomic_DNA"/>
</dbReference>
<comment type="caution">
    <text evidence="2">The sequence shown here is derived from an EMBL/GenBank/DDBJ whole genome shotgun (WGS) entry which is preliminary data.</text>
</comment>
<feature type="region of interest" description="Disordered" evidence="1">
    <location>
        <begin position="1"/>
        <end position="43"/>
    </location>
</feature>
<evidence type="ECO:0000313" key="2">
    <source>
        <dbReference type="EMBL" id="CAI9553256.1"/>
    </source>
</evidence>
<accession>A0ABN9BZU2</accession>
<sequence>MVRDCGHSTGDVSDYGHSIGDSQRLRTEHRRRSKTADRIQETG</sequence>
<keyword evidence="3" id="KW-1185">Reference proteome</keyword>
<proteinExistence type="predicted"/>
<gene>
    <name evidence="2" type="ORF">SPARVUS_LOCUS4007356</name>
</gene>
<reference evidence="2" key="1">
    <citation type="submission" date="2023-05" db="EMBL/GenBank/DDBJ databases">
        <authorList>
            <person name="Stuckert A."/>
        </authorList>
    </citation>
    <scope>NUCLEOTIDE SEQUENCE</scope>
</reference>
<name>A0ABN9BZU2_9NEOB</name>